<dbReference type="AlphaFoldDB" id="A0A8H5ETT3"/>
<reference evidence="2 3" key="1">
    <citation type="journal article" date="2020" name="ISME J.">
        <title>Uncovering the hidden diversity of litter-decomposition mechanisms in mushroom-forming fungi.</title>
        <authorList>
            <person name="Floudas D."/>
            <person name="Bentzer J."/>
            <person name="Ahren D."/>
            <person name="Johansson T."/>
            <person name="Persson P."/>
            <person name="Tunlid A."/>
        </authorList>
    </citation>
    <scope>NUCLEOTIDE SEQUENCE [LARGE SCALE GENOMIC DNA]</scope>
    <source>
        <strain evidence="2 3">CBS 101986</strain>
    </source>
</reference>
<evidence type="ECO:0000313" key="2">
    <source>
        <dbReference type="EMBL" id="KAF5312087.1"/>
    </source>
</evidence>
<feature type="transmembrane region" description="Helical" evidence="1">
    <location>
        <begin position="112"/>
        <end position="133"/>
    </location>
</feature>
<protein>
    <submittedName>
        <fullName evidence="2">Uncharacterized protein</fullName>
    </submittedName>
</protein>
<dbReference type="EMBL" id="JAACJJ010000056">
    <property type="protein sequence ID" value="KAF5312087.1"/>
    <property type="molecule type" value="Genomic_DNA"/>
</dbReference>
<gene>
    <name evidence="2" type="ORF">D9619_003864</name>
</gene>
<evidence type="ECO:0000256" key="1">
    <source>
        <dbReference type="SAM" id="Phobius"/>
    </source>
</evidence>
<proteinExistence type="predicted"/>
<sequence>MSWIVVTGIAPRAAPCLGSFFQRHHSSALLNRDTELMPLRVAPLPVFLTGFPCLRLCSSLDPITSLLDYYGPELGFTAPNHSSTAEHGFFLLRKLQICPLHYTQSSVTSSRYYLVITFLGSVVTAIGSLHQDAVSNENQSARYSPRQEVWDSAFPPLTLFTNGYATALIAARIWYFRRRERAPLNYTVSLSLGRTAAIVIESGAIYSATLIPFIALYQVKNNGGDILFNCIPQVIGIVFSLIVVRVAAGVSHGGLLRKQNGAGNTSVSAIAFRHSLAQKNAEFN</sequence>
<feature type="transmembrane region" description="Helical" evidence="1">
    <location>
        <begin position="196"/>
        <end position="214"/>
    </location>
</feature>
<evidence type="ECO:0000313" key="3">
    <source>
        <dbReference type="Proteomes" id="UP000567179"/>
    </source>
</evidence>
<keyword evidence="1" id="KW-0472">Membrane</keyword>
<comment type="caution">
    <text evidence="2">The sequence shown here is derived from an EMBL/GenBank/DDBJ whole genome shotgun (WGS) entry which is preliminary data.</text>
</comment>
<keyword evidence="1" id="KW-0812">Transmembrane</keyword>
<accession>A0A8H5ETT3</accession>
<organism evidence="2 3">
    <name type="scientific">Psilocybe cf. subviscida</name>
    <dbReference type="NCBI Taxonomy" id="2480587"/>
    <lineage>
        <taxon>Eukaryota</taxon>
        <taxon>Fungi</taxon>
        <taxon>Dikarya</taxon>
        <taxon>Basidiomycota</taxon>
        <taxon>Agaricomycotina</taxon>
        <taxon>Agaricomycetes</taxon>
        <taxon>Agaricomycetidae</taxon>
        <taxon>Agaricales</taxon>
        <taxon>Agaricineae</taxon>
        <taxon>Strophariaceae</taxon>
        <taxon>Psilocybe</taxon>
    </lineage>
</organism>
<name>A0A8H5ETT3_9AGAR</name>
<feature type="transmembrane region" description="Helical" evidence="1">
    <location>
        <begin position="153"/>
        <end position="175"/>
    </location>
</feature>
<feature type="transmembrane region" description="Helical" evidence="1">
    <location>
        <begin position="226"/>
        <end position="248"/>
    </location>
</feature>
<keyword evidence="3" id="KW-1185">Reference proteome</keyword>
<keyword evidence="1" id="KW-1133">Transmembrane helix</keyword>
<dbReference type="Proteomes" id="UP000567179">
    <property type="component" value="Unassembled WGS sequence"/>
</dbReference>
<dbReference type="OrthoDB" id="2756618at2759"/>